<name>A0A2C5Z953_9HYPO</name>
<evidence type="ECO:0000313" key="1">
    <source>
        <dbReference type="EMBL" id="PHH76232.1"/>
    </source>
</evidence>
<evidence type="ECO:0000313" key="2">
    <source>
        <dbReference type="Proteomes" id="UP000226431"/>
    </source>
</evidence>
<dbReference type="EMBL" id="NJES01000174">
    <property type="protein sequence ID" value="PHH76232.1"/>
    <property type="molecule type" value="Genomic_DNA"/>
</dbReference>
<sequence length="107" mass="12121">MIIVDAIVEDIGAKQPRRVEVRIPHKVHHLVDKDVRAKGAAMSIQRHPTASTRLVIEAGLRPSRELIRFEDGGHWQARDGEKEAQVVEIYIESLSTSLKLFAILSYR</sequence>
<accession>A0A2C5Z953</accession>
<comment type="caution">
    <text evidence="1">The sequence shown here is derived from an EMBL/GenBank/DDBJ whole genome shotgun (WGS) entry which is preliminary data.</text>
</comment>
<dbReference type="AlphaFoldDB" id="A0A2C5Z953"/>
<keyword evidence="2" id="KW-1185">Reference proteome</keyword>
<dbReference type="Proteomes" id="UP000226431">
    <property type="component" value="Unassembled WGS sequence"/>
</dbReference>
<reference evidence="1 2" key="1">
    <citation type="submission" date="2017-06" db="EMBL/GenBank/DDBJ databases">
        <title>Ant-infecting Ophiocordyceps genomes reveal a high diversity of potential behavioral manipulation genes and a possible major role for enterotoxins.</title>
        <authorList>
            <person name="De Bekker C."/>
            <person name="Evans H.C."/>
            <person name="Brachmann A."/>
            <person name="Hughes D.P."/>
        </authorList>
    </citation>
    <scope>NUCLEOTIDE SEQUENCE [LARGE SCALE GENOMIC DNA]</scope>
    <source>
        <strain evidence="1 2">Map16</strain>
    </source>
</reference>
<protein>
    <submittedName>
        <fullName evidence="1">Uncharacterized protein</fullName>
    </submittedName>
</protein>
<gene>
    <name evidence="1" type="ORF">CDD80_1718</name>
</gene>
<proteinExistence type="predicted"/>
<organism evidence="1 2">
    <name type="scientific">Ophiocordyceps camponoti-rufipedis</name>
    <dbReference type="NCBI Taxonomy" id="2004952"/>
    <lineage>
        <taxon>Eukaryota</taxon>
        <taxon>Fungi</taxon>
        <taxon>Dikarya</taxon>
        <taxon>Ascomycota</taxon>
        <taxon>Pezizomycotina</taxon>
        <taxon>Sordariomycetes</taxon>
        <taxon>Hypocreomycetidae</taxon>
        <taxon>Hypocreales</taxon>
        <taxon>Ophiocordycipitaceae</taxon>
        <taxon>Ophiocordyceps</taxon>
    </lineage>
</organism>